<evidence type="ECO:0000313" key="2">
    <source>
        <dbReference type="EnsemblMetazoa" id="tetur22g02710.1"/>
    </source>
</evidence>
<dbReference type="AlphaFoldDB" id="T1KV74"/>
<evidence type="ECO:0000256" key="1">
    <source>
        <dbReference type="SAM" id="MobiDB-lite"/>
    </source>
</evidence>
<organism evidence="2 3">
    <name type="scientific">Tetranychus urticae</name>
    <name type="common">Two-spotted spider mite</name>
    <dbReference type="NCBI Taxonomy" id="32264"/>
    <lineage>
        <taxon>Eukaryota</taxon>
        <taxon>Metazoa</taxon>
        <taxon>Ecdysozoa</taxon>
        <taxon>Arthropoda</taxon>
        <taxon>Chelicerata</taxon>
        <taxon>Arachnida</taxon>
        <taxon>Acari</taxon>
        <taxon>Acariformes</taxon>
        <taxon>Trombidiformes</taxon>
        <taxon>Prostigmata</taxon>
        <taxon>Eleutherengona</taxon>
        <taxon>Raphignathae</taxon>
        <taxon>Tetranychoidea</taxon>
        <taxon>Tetranychidae</taxon>
        <taxon>Tetranychus</taxon>
    </lineage>
</organism>
<dbReference type="Proteomes" id="UP000015104">
    <property type="component" value="Unassembled WGS sequence"/>
</dbReference>
<dbReference type="HOGENOM" id="CLU_3392831_0_0_1"/>
<feature type="region of interest" description="Disordered" evidence="1">
    <location>
        <begin position="1"/>
        <end position="32"/>
    </location>
</feature>
<dbReference type="EnsemblMetazoa" id="tetur22g02710.1">
    <property type="protein sequence ID" value="tetur22g02710.1"/>
    <property type="gene ID" value="tetur22g02710"/>
</dbReference>
<dbReference type="EMBL" id="CAEY01000590">
    <property type="status" value="NOT_ANNOTATED_CDS"/>
    <property type="molecule type" value="Genomic_DNA"/>
</dbReference>
<name>T1KV74_TETUR</name>
<protein>
    <submittedName>
        <fullName evidence="2">Uncharacterized protein</fullName>
    </submittedName>
</protein>
<sequence length="32" mass="3510">MLNSAMDTNFPGANENSSSHLPDMELLLKQTC</sequence>
<keyword evidence="3" id="KW-1185">Reference proteome</keyword>
<accession>T1KV74</accession>
<proteinExistence type="predicted"/>
<reference evidence="3" key="1">
    <citation type="submission" date="2011-08" db="EMBL/GenBank/DDBJ databases">
        <authorList>
            <person name="Rombauts S."/>
        </authorList>
    </citation>
    <scope>NUCLEOTIDE SEQUENCE</scope>
    <source>
        <strain evidence="3">London</strain>
    </source>
</reference>
<reference evidence="2" key="2">
    <citation type="submission" date="2015-06" db="UniProtKB">
        <authorList>
            <consortium name="EnsemblMetazoa"/>
        </authorList>
    </citation>
    <scope>IDENTIFICATION</scope>
</reference>
<evidence type="ECO:0000313" key="3">
    <source>
        <dbReference type="Proteomes" id="UP000015104"/>
    </source>
</evidence>